<dbReference type="AlphaFoldDB" id="A0A9E4N7Y7"/>
<reference evidence="1" key="1">
    <citation type="journal article" date="2021" name="Proc. Natl. Acad. Sci. U.S.A.">
        <title>Global biogeography of chemosynthetic symbionts reveals both localized and globally distributed symbiont groups. .</title>
        <authorList>
            <person name="Osvatic J.T."/>
            <person name="Wilkins L.G.E."/>
            <person name="Leibrecht L."/>
            <person name="Leray M."/>
            <person name="Zauner S."/>
            <person name="Polzin J."/>
            <person name="Camacho Y."/>
            <person name="Gros O."/>
            <person name="van Gils J.A."/>
            <person name="Eisen J.A."/>
            <person name="Petersen J.M."/>
            <person name="Yuen B."/>
        </authorList>
    </citation>
    <scope>NUCLEOTIDE SEQUENCE</scope>
    <source>
        <strain evidence="1">MAGclacostrist064TRANS</strain>
    </source>
</reference>
<protein>
    <submittedName>
        <fullName evidence="1">Uncharacterized protein</fullName>
    </submittedName>
</protein>
<organism evidence="1 2">
    <name type="scientific">Candidatus Thiodiazotropha taylori</name>
    <dbReference type="NCBI Taxonomy" id="2792791"/>
    <lineage>
        <taxon>Bacteria</taxon>
        <taxon>Pseudomonadati</taxon>
        <taxon>Pseudomonadota</taxon>
        <taxon>Gammaproteobacteria</taxon>
        <taxon>Chromatiales</taxon>
        <taxon>Sedimenticolaceae</taxon>
        <taxon>Candidatus Thiodiazotropha</taxon>
    </lineage>
</organism>
<proteinExistence type="predicted"/>
<evidence type="ECO:0000313" key="2">
    <source>
        <dbReference type="Proteomes" id="UP000886667"/>
    </source>
</evidence>
<evidence type="ECO:0000313" key="1">
    <source>
        <dbReference type="EMBL" id="MCG7949119.1"/>
    </source>
</evidence>
<dbReference type="Proteomes" id="UP000886667">
    <property type="component" value="Unassembled WGS sequence"/>
</dbReference>
<accession>A0A9E4N7Y7</accession>
<sequence length="113" mass="13064">MTDPKLNPDGPVRILDLVLVIAYHTKFLSMMRDLGHDDHALKEYLDQDEVLSDLMNRFLNVTFSELQRVGVQTPNDLIVRLASEHTPDEQLVRDLREKYFGHGQPEKAGREIH</sequence>
<comment type="caution">
    <text evidence="1">The sequence shown here is derived from an EMBL/GenBank/DDBJ whole genome shotgun (WGS) entry which is preliminary data.</text>
</comment>
<name>A0A9E4N7Y7_9GAMM</name>
<dbReference type="EMBL" id="JAEPCM010000851">
    <property type="protein sequence ID" value="MCG7949119.1"/>
    <property type="molecule type" value="Genomic_DNA"/>
</dbReference>
<gene>
    <name evidence="1" type="ORF">JAZ07_22510</name>
</gene>